<dbReference type="Pfam" id="PF01569">
    <property type="entry name" value="PAP2"/>
    <property type="match status" value="1"/>
</dbReference>
<feature type="transmembrane region" description="Helical" evidence="1">
    <location>
        <begin position="199"/>
        <end position="222"/>
    </location>
</feature>
<dbReference type="SUPFAM" id="SSF48317">
    <property type="entry name" value="Acid phosphatase/Vanadium-dependent haloperoxidase"/>
    <property type="match status" value="1"/>
</dbReference>
<dbReference type="RefSeq" id="WP_093105491.1">
    <property type="nucleotide sequence ID" value="NZ_FNOS01000001.1"/>
</dbReference>
<dbReference type="Proteomes" id="UP000198647">
    <property type="component" value="Unassembled WGS sequence"/>
</dbReference>
<keyword evidence="1" id="KW-1133">Transmembrane helix</keyword>
<evidence type="ECO:0000313" key="4">
    <source>
        <dbReference type="Proteomes" id="UP000198647"/>
    </source>
</evidence>
<feature type="transmembrane region" description="Helical" evidence="1">
    <location>
        <begin position="100"/>
        <end position="119"/>
    </location>
</feature>
<dbReference type="InterPro" id="IPR036938">
    <property type="entry name" value="PAP2/HPO_sf"/>
</dbReference>
<dbReference type="EMBL" id="FNOS01000001">
    <property type="protein sequence ID" value="SDX46745.1"/>
    <property type="molecule type" value="Genomic_DNA"/>
</dbReference>
<dbReference type="InterPro" id="IPR000326">
    <property type="entry name" value="PAP2/HPO"/>
</dbReference>
<feature type="transmembrane region" description="Helical" evidence="1">
    <location>
        <begin position="70"/>
        <end position="93"/>
    </location>
</feature>
<sequence length="230" mass="25463">MLFRGTHFKNPTRTSIILIIAGFILIGGGFFSFVSLGEDVLEGEKFALDRIVNNFVDTINPPWLTETMGYITEAGSVWVLSALSVIVISYLLFISNKSKWVALFFAVNMIGISALTKGLKLLFERQRPEVIEAYDGVGYSFPSGHSTGAFAFYGFMIYLVTVSRFTSKVKWTVNILLALFGTTVALSRIFIGVHYFTDVLAGIAVGTAWLLVSIAALEIMLFKKRRETGK</sequence>
<gene>
    <name evidence="3" type="ORF">SAMN04488081_0610</name>
</gene>
<dbReference type="CDD" id="cd03392">
    <property type="entry name" value="PAP2_like_2"/>
    <property type="match status" value="1"/>
</dbReference>
<keyword evidence="1" id="KW-0812">Transmembrane</keyword>
<reference evidence="3 4" key="1">
    <citation type="submission" date="2016-10" db="EMBL/GenBank/DDBJ databases">
        <authorList>
            <person name="Varghese N."/>
            <person name="Submissions S."/>
        </authorList>
    </citation>
    <scope>NUCLEOTIDE SEQUENCE [LARGE SCALE GENOMIC DNA]</scope>
    <source>
        <strain evidence="3 4">DSM 20748</strain>
    </source>
</reference>
<feature type="transmembrane region" description="Helical" evidence="1">
    <location>
        <begin position="173"/>
        <end position="193"/>
    </location>
</feature>
<organism evidence="3 4">
    <name type="scientific">Salimicrobium album</name>
    <dbReference type="NCBI Taxonomy" id="50717"/>
    <lineage>
        <taxon>Bacteria</taxon>
        <taxon>Bacillati</taxon>
        <taxon>Bacillota</taxon>
        <taxon>Bacilli</taxon>
        <taxon>Bacillales</taxon>
        <taxon>Bacillaceae</taxon>
        <taxon>Salimicrobium</taxon>
    </lineage>
</organism>
<dbReference type="Gene3D" id="1.20.144.10">
    <property type="entry name" value="Phosphatidic acid phosphatase type 2/haloperoxidase"/>
    <property type="match status" value="2"/>
</dbReference>
<accession>A0A1H3BYB2</accession>
<keyword evidence="4" id="KW-1185">Reference proteome</keyword>
<evidence type="ECO:0000256" key="1">
    <source>
        <dbReference type="SAM" id="Phobius"/>
    </source>
</evidence>
<evidence type="ECO:0000259" key="2">
    <source>
        <dbReference type="SMART" id="SM00014"/>
    </source>
</evidence>
<keyword evidence="1" id="KW-0472">Membrane</keyword>
<proteinExistence type="predicted"/>
<feature type="domain" description="Phosphatidic acid phosphatase type 2/haloperoxidase" evidence="2">
    <location>
        <begin position="102"/>
        <end position="214"/>
    </location>
</feature>
<evidence type="ECO:0000313" key="3">
    <source>
        <dbReference type="EMBL" id="SDX46745.1"/>
    </source>
</evidence>
<dbReference type="PANTHER" id="PTHR14969:SF13">
    <property type="entry name" value="AT30094P"/>
    <property type="match status" value="1"/>
</dbReference>
<name>A0A1H3BYB2_9BACI</name>
<dbReference type="SMART" id="SM00014">
    <property type="entry name" value="acidPPc"/>
    <property type="match status" value="1"/>
</dbReference>
<dbReference type="PANTHER" id="PTHR14969">
    <property type="entry name" value="SPHINGOSINE-1-PHOSPHATE PHOSPHOHYDROLASE"/>
    <property type="match status" value="1"/>
</dbReference>
<feature type="transmembrane region" description="Helical" evidence="1">
    <location>
        <begin position="139"/>
        <end position="161"/>
    </location>
</feature>
<protein>
    <submittedName>
        <fullName evidence="3">Undecaprenyl-diphosphatase</fullName>
    </submittedName>
</protein>
<comment type="caution">
    <text evidence="3">The sequence shown here is derived from an EMBL/GenBank/DDBJ whole genome shotgun (WGS) entry which is preliminary data.</text>
</comment>
<feature type="transmembrane region" description="Helical" evidence="1">
    <location>
        <begin position="16"/>
        <end position="36"/>
    </location>
</feature>